<comment type="caution">
    <text evidence="6">The sequence shown here is derived from an EMBL/GenBank/DDBJ whole genome shotgun (WGS) entry which is preliminary data.</text>
</comment>
<proteinExistence type="inferred from homology"/>
<sequence length="152" mass="16474">MDDKIPGTCRCGAVTFEVEGRPLITMACHCHECQHMTGSAFSLSSLYLSDRFRVTSGTPVARRVGQMATHHFCPDCASWLFTRPDGMDELVNVRATLLADAAGFRPFMETWTADKLPWATTPATHSYPGFPPMDAYPALLAEFAGTAAAPGS</sequence>
<dbReference type="Gene3D" id="3.90.1590.10">
    <property type="entry name" value="glutathione-dependent formaldehyde- activating enzyme (gfa)"/>
    <property type="match status" value="1"/>
</dbReference>
<evidence type="ECO:0000256" key="1">
    <source>
        <dbReference type="ARBA" id="ARBA00005495"/>
    </source>
</evidence>
<name>A0A162KNN0_9PROT</name>
<evidence type="ECO:0000259" key="5">
    <source>
        <dbReference type="PROSITE" id="PS51891"/>
    </source>
</evidence>
<dbReference type="GO" id="GO:0046872">
    <property type="term" value="F:metal ion binding"/>
    <property type="evidence" value="ECO:0007669"/>
    <property type="project" value="UniProtKB-KW"/>
</dbReference>
<comment type="similarity">
    <text evidence="1">Belongs to the Gfa family.</text>
</comment>
<dbReference type="SUPFAM" id="SSF51316">
    <property type="entry name" value="Mss4-like"/>
    <property type="match status" value="1"/>
</dbReference>
<keyword evidence="2" id="KW-0479">Metal-binding</keyword>
<evidence type="ECO:0000313" key="7">
    <source>
        <dbReference type="Proteomes" id="UP000075787"/>
    </source>
</evidence>
<dbReference type="InterPro" id="IPR011057">
    <property type="entry name" value="Mss4-like_sf"/>
</dbReference>
<dbReference type="OrthoDB" id="9807246at2"/>
<dbReference type="Pfam" id="PF04828">
    <property type="entry name" value="GFA"/>
    <property type="match status" value="1"/>
</dbReference>
<dbReference type="RefSeq" id="WP_062765605.1">
    <property type="nucleotide sequence ID" value="NZ_CP121045.1"/>
</dbReference>
<evidence type="ECO:0000256" key="2">
    <source>
        <dbReference type="ARBA" id="ARBA00022723"/>
    </source>
</evidence>
<evidence type="ECO:0000256" key="4">
    <source>
        <dbReference type="ARBA" id="ARBA00023239"/>
    </source>
</evidence>
<dbReference type="GeneID" id="97241003"/>
<dbReference type="Proteomes" id="UP000075787">
    <property type="component" value="Unassembled WGS sequence"/>
</dbReference>
<accession>A0A162KNN0</accession>
<keyword evidence="4" id="KW-0456">Lyase</keyword>
<dbReference type="PANTHER" id="PTHR33337">
    <property type="entry name" value="GFA DOMAIN-CONTAINING PROTEIN"/>
    <property type="match status" value="1"/>
</dbReference>
<organism evidence="6 7">
    <name type="scientific">Tistrella mobilis</name>
    <dbReference type="NCBI Taxonomy" id="171437"/>
    <lineage>
        <taxon>Bacteria</taxon>
        <taxon>Pseudomonadati</taxon>
        <taxon>Pseudomonadota</taxon>
        <taxon>Alphaproteobacteria</taxon>
        <taxon>Geminicoccales</taxon>
        <taxon>Geminicoccaceae</taxon>
        <taxon>Tistrella</taxon>
    </lineage>
</organism>
<dbReference type="InterPro" id="IPR006913">
    <property type="entry name" value="CENP-V/GFA"/>
</dbReference>
<reference evidence="6 7" key="1">
    <citation type="submission" date="2015-12" db="EMBL/GenBank/DDBJ databases">
        <title>Genome sequence of Tistrella mobilis MCCC 1A02139.</title>
        <authorList>
            <person name="Lu L."/>
            <person name="Lai Q."/>
            <person name="Shao Z."/>
            <person name="Qian P."/>
        </authorList>
    </citation>
    <scope>NUCLEOTIDE SEQUENCE [LARGE SCALE GENOMIC DNA]</scope>
    <source>
        <strain evidence="6 7">MCCC 1A02139</strain>
    </source>
</reference>
<dbReference type="EMBL" id="LPZR01000166">
    <property type="protein sequence ID" value="KYO51733.1"/>
    <property type="molecule type" value="Genomic_DNA"/>
</dbReference>
<feature type="domain" description="CENP-V/GFA" evidence="5">
    <location>
        <begin position="5"/>
        <end position="108"/>
    </location>
</feature>
<dbReference type="GO" id="GO:0016846">
    <property type="term" value="F:carbon-sulfur lyase activity"/>
    <property type="evidence" value="ECO:0007669"/>
    <property type="project" value="InterPro"/>
</dbReference>
<protein>
    <submittedName>
        <fullName evidence="6">Aldehyde-activating protein</fullName>
    </submittedName>
</protein>
<evidence type="ECO:0000256" key="3">
    <source>
        <dbReference type="ARBA" id="ARBA00022833"/>
    </source>
</evidence>
<evidence type="ECO:0000313" key="6">
    <source>
        <dbReference type="EMBL" id="KYO51733.1"/>
    </source>
</evidence>
<dbReference type="PROSITE" id="PS51891">
    <property type="entry name" value="CENP_V_GFA"/>
    <property type="match status" value="1"/>
</dbReference>
<dbReference type="AlphaFoldDB" id="A0A162KNN0"/>
<gene>
    <name evidence="6" type="ORF">AUP44_07905</name>
</gene>
<dbReference type="PANTHER" id="PTHR33337:SF40">
    <property type="entry name" value="CENP-V_GFA DOMAIN-CONTAINING PROTEIN-RELATED"/>
    <property type="match status" value="1"/>
</dbReference>
<keyword evidence="3" id="KW-0862">Zinc</keyword>